<accession>A0A078A331</accession>
<dbReference type="EMBL" id="CCKQ01004040">
    <property type="protein sequence ID" value="CDW75174.1"/>
    <property type="molecule type" value="Genomic_DNA"/>
</dbReference>
<proteinExistence type="predicted"/>
<dbReference type="InParanoid" id="A0A078A331"/>
<dbReference type="Proteomes" id="UP000039865">
    <property type="component" value="Unassembled WGS sequence"/>
</dbReference>
<gene>
    <name evidence="2" type="primary">Contig1457.g1591</name>
    <name evidence="2" type="ORF">STYLEM_4161</name>
</gene>
<evidence type="ECO:0000256" key="1">
    <source>
        <dbReference type="SAM" id="MobiDB-lite"/>
    </source>
</evidence>
<evidence type="ECO:0000313" key="3">
    <source>
        <dbReference type="Proteomes" id="UP000039865"/>
    </source>
</evidence>
<organism evidence="2 3">
    <name type="scientific">Stylonychia lemnae</name>
    <name type="common">Ciliate</name>
    <dbReference type="NCBI Taxonomy" id="5949"/>
    <lineage>
        <taxon>Eukaryota</taxon>
        <taxon>Sar</taxon>
        <taxon>Alveolata</taxon>
        <taxon>Ciliophora</taxon>
        <taxon>Intramacronucleata</taxon>
        <taxon>Spirotrichea</taxon>
        <taxon>Stichotrichia</taxon>
        <taxon>Sporadotrichida</taxon>
        <taxon>Oxytrichidae</taxon>
        <taxon>Stylonychinae</taxon>
        <taxon>Stylonychia</taxon>
    </lineage>
</organism>
<reference evidence="2 3" key="1">
    <citation type="submission" date="2014-06" db="EMBL/GenBank/DDBJ databases">
        <authorList>
            <person name="Swart Estienne"/>
        </authorList>
    </citation>
    <scope>NUCLEOTIDE SEQUENCE [LARGE SCALE GENOMIC DNA]</scope>
    <source>
        <strain evidence="2 3">130c</strain>
    </source>
</reference>
<dbReference type="AlphaFoldDB" id="A0A078A331"/>
<feature type="region of interest" description="Disordered" evidence="1">
    <location>
        <begin position="124"/>
        <end position="155"/>
    </location>
</feature>
<keyword evidence="3" id="KW-1185">Reference proteome</keyword>
<sequence>MRTKEQIQLIKVHKSEDSPKQLQLQNSPIMSQQMTKQIRKEKAKKTNSKRTKKELQRLNKPMLRLSIQDHSYEKITEEIREAANSLLGLRKVQSDRARSNKKLLDSFEDSQNFNDSTHCYSSVSNITASPHDDEKEIEEDVSQISPISNNNRPQPDTFDVKPIFFLDRVPSTQKILRGEQVIFKDHYKEILRYYDIIPVPTSFIEGVTLPSQGLFFEVKPQVPDFWTRMTIDHPNMANFINRFTSSN</sequence>
<protein>
    <submittedName>
        <fullName evidence="2">Uncharacterized protein</fullName>
    </submittedName>
</protein>
<name>A0A078A331_STYLE</name>
<feature type="compositionally biased region" description="Polar residues" evidence="1">
    <location>
        <begin position="142"/>
        <end position="154"/>
    </location>
</feature>
<evidence type="ECO:0000313" key="2">
    <source>
        <dbReference type="EMBL" id="CDW75174.1"/>
    </source>
</evidence>